<evidence type="ECO:0000313" key="3">
    <source>
        <dbReference type="Proteomes" id="UP000023785"/>
    </source>
</evidence>
<gene>
    <name evidence="2" type="ORF">P256_02217</name>
</gene>
<evidence type="ECO:0000313" key="2">
    <source>
        <dbReference type="EMBL" id="ESK37781.1"/>
    </source>
</evidence>
<protein>
    <recommendedName>
        <fullName evidence="4">DUF1634 domain-containing protein</fullName>
    </recommendedName>
</protein>
<reference evidence="2 3" key="1">
    <citation type="submission" date="2013-10" db="EMBL/GenBank/DDBJ databases">
        <title>The Genome Sequence of Acinetobacter nectaris CIP 110549.</title>
        <authorList>
            <consortium name="The Broad Institute Genomics Platform"/>
            <consortium name="The Broad Institute Genome Sequencing Center for Infectious Disease"/>
            <person name="Cerqueira G."/>
            <person name="Feldgarden M."/>
            <person name="Courvalin P."/>
            <person name="Grillot-Courvalin C."/>
            <person name="Clermont D."/>
            <person name="Rocha E."/>
            <person name="Yoon E.-J."/>
            <person name="Nemec A."/>
            <person name="Young S.K."/>
            <person name="Zeng Q."/>
            <person name="Gargeya S."/>
            <person name="Fitzgerald M."/>
            <person name="Abouelleil A."/>
            <person name="Alvarado L."/>
            <person name="Berlin A.M."/>
            <person name="Chapman S.B."/>
            <person name="Gainer-Dewar J."/>
            <person name="Goldberg J."/>
            <person name="Gnerre S."/>
            <person name="Griggs A."/>
            <person name="Gujja S."/>
            <person name="Hansen M."/>
            <person name="Howarth C."/>
            <person name="Imamovic A."/>
            <person name="Ireland A."/>
            <person name="Larimer J."/>
            <person name="McCowan C."/>
            <person name="Murphy C."/>
            <person name="Pearson M."/>
            <person name="Poon T.W."/>
            <person name="Priest M."/>
            <person name="Roberts A."/>
            <person name="Saif S."/>
            <person name="Shea T."/>
            <person name="Sykes S."/>
            <person name="Wortman J."/>
            <person name="Nusbaum C."/>
            <person name="Birren B."/>
        </authorList>
    </citation>
    <scope>NUCLEOTIDE SEQUENCE [LARGE SCALE GENOMIC DNA]</scope>
    <source>
        <strain evidence="2 3">CIP 110549</strain>
    </source>
</reference>
<keyword evidence="1" id="KW-1133">Transmembrane helix</keyword>
<feature type="transmembrane region" description="Helical" evidence="1">
    <location>
        <begin position="41"/>
        <end position="58"/>
    </location>
</feature>
<keyword evidence="1" id="KW-0472">Membrane</keyword>
<keyword evidence="1" id="KW-0812">Transmembrane</keyword>
<organism evidence="2 3">
    <name type="scientific">Acinetobacter nectaris CIP 110549</name>
    <dbReference type="NCBI Taxonomy" id="1392540"/>
    <lineage>
        <taxon>Bacteria</taxon>
        <taxon>Pseudomonadati</taxon>
        <taxon>Pseudomonadota</taxon>
        <taxon>Gammaproteobacteria</taxon>
        <taxon>Moraxellales</taxon>
        <taxon>Moraxellaceae</taxon>
        <taxon>Acinetobacter</taxon>
    </lineage>
</organism>
<feature type="transmembrane region" description="Helical" evidence="1">
    <location>
        <begin position="6"/>
        <end position="21"/>
    </location>
</feature>
<name>V2TJ88_9GAMM</name>
<dbReference type="STRING" id="1392540.P256_02217"/>
<accession>V2TJ88</accession>
<dbReference type="OrthoDB" id="6708927at2"/>
<dbReference type="HOGENOM" id="CLU_184197_0_0_6"/>
<dbReference type="PATRIC" id="fig|1392540.3.peg.2137"/>
<dbReference type="AlphaFoldDB" id="V2TJ88"/>
<keyword evidence="3" id="KW-1185">Reference proteome</keyword>
<feature type="transmembrane region" description="Helical" evidence="1">
    <location>
        <begin position="64"/>
        <end position="81"/>
    </location>
</feature>
<sequence>MSLCIVFLGMYIGFFFLFLLNQKKKKVQFKLVYQYPRLFKMLSWILFLFSFYLLTLKYGLSIGFISWWVFATPTIFLLIVLNNPMQAKLNK</sequence>
<evidence type="ECO:0008006" key="4">
    <source>
        <dbReference type="Google" id="ProtNLM"/>
    </source>
</evidence>
<comment type="caution">
    <text evidence="2">The sequence shown here is derived from an EMBL/GenBank/DDBJ whole genome shotgun (WGS) entry which is preliminary data.</text>
</comment>
<dbReference type="Proteomes" id="UP000023785">
    <property type="component" value="Unassembled WGS sequence"/>
</dbReference>
<proteinExistence type="predicted"/>
<evidence type="ECO:0000256" key="1">
    <source>
        <dbReference type="SAM" id="Phobius"/>
    </source>
</evidence>
<dbReference type="RefSeq" id="WP_023273827.1">
    <property type="nucleotide sequence ID" value="NZ_KI530735.1"/>
</dbReference>
<dbReference type="EMBL" id="AYER01000009">
    <property type="protein sequence ID" value="ESK37781.1"/>
    <property type="molecule type" value="Genomic_DNA"/>
</dbReference>